<dbReference type="InterPro" id="IPR017850">
    <property type="entry name" value="Alkaline_phosphatase_core_sf"/>
</dbReference>
<organism evidence="11 12">
    <name type="scientific">Delftia acidovorans</name>
    <name type="common">Pseudomonas acidovorans</name>
    <name type="synonym">Comamonas acidovorans</name>
    <dbReference type="NCBI Taxonomy" id="80866"/>
    <lineage>
        <taxon>Bacteria</taxon>
        <taxon>Pseudomonadati</taxon>
        <taxon>Pseudomonadota</taxon>
        <taxon>Betaproteobacteria</taxon>
        <taxon>Burkholderiales</taxon>
        <taxon>Comamonadaceae</taxon>
        <taxon>Delftia</taxon>
    </lineage>
</organism>
<dbReference type="NCBIfam" id="NF028537">
    <property type="entry name" value="P_eth_NH2_trans"/>
    <property type="match status" value="1"/>
</dbReference>
<dbReference type="AlphaFoldDB" id="A0A7T2W3C9"/>
<sequence length="588" mass="65125">MPSSLEQRSLEEGFLRLAQAKELVMKNNNQSFLQKISAHLTVGPALLIIATGLWIATIGNIPLWKALSQLPEGVDAKFFTGFLTAVAALNISLIAIFAWGRLLKPVLIFSILTASITSYFMLNYGIVIDPGMVRNTIQTDVAEASDLVSVQMLLTVVMLSAVPIAFICLANVKKTTAVGSLATSIALSATGLVFSILCIFLIYQPFSSTMRNHTKMRYLINPLNTFYSTIKVATNPLERTNAELSKIGQDAKIITPPAETTAAPILLLVVGETARSESFGLNGYERNTTPQLSQRTDIFSSKNAWSCGTSTAESLPCMFSHMSREKYFSRKQNYENMLDVLSRAGLSVFWLDNQSGCKGICARVANEQFKHQPNNPLCDKEGVCQDAAMLDSLEERIKWPPTNTGDKGKVIVLHQMGSHGPAYYKRSSMQRKPFQPECKSASLQQCTQQEVINAYDNSIVETDHFINSSIEWLKNKFPSTPTALIYVSDHGESLGENNIYLHGLPYSIAPNVQKNIPWIVWLSESMMASRQKNLSCIAEKNNDRAISHDNYFHTVLGLMNVQTDVYEKSLDITAPCMKKESVANITNM</sequence>
<evidence type="ECO:0000259" key="10">
    <source>
        <dbReference type="Pfam" id="PF08019"/>
    </source>
</evidence>
<gene>
    <name evidence="11" type="ORF">I6G66_14365</name>
</gene>
<dbReference type="InterPro" id="IPR058130">
    <property type="entry name" value="PEA_transf_C"/>
</dbReference>
<evidence type="ECO:0000256" key="1">
    <source>
        <dbReference type="ARBA" id="ARBA00004429"/>
    </source>
</evidence>
<feature type="transmembrane region" description="Helical" evidence="8">
    <location>
        <begin position="148"/>
        <end position="169"/>
    </location>
</feature>
<feature type="transmembrane region" description="Helical" evidence="8">
    <location>
        <begin position="106"/>
        <end position="128"/>
    </location>
</feature>
<dbReference type="InterPro" id="IPR000917">
    <property type="entry name" value="Sulfatase_N"/>
</dbReference>
<evidence type="ECO:0000256" key="6">
    <source>
        <dbReference type="ARBA" id="ARBA00022989"/>
    </source>
</evidence>
<dbReference type="EMBL" id="CP065668">
    <property type="protein sequence ID" value="QPS11105.1"/>
    <property type="molecule type" value="Genomic_DNA"/>
</dbReference>
<keyword evidence="3" id="KW-0997">Cell inner membrane</keyword>
<keyword evidence="6 8" id="KW-1133">Transmembrane helix</keyword>
<evidence type="ECO:0000256" key="8">
    <source>
        <dbReference type="SAM" id="Phobius"/>
    </source>
</evidence>
<dbReference type="SUPFAM" id="SSF53649">
    <property type="entry name" value="Alkaline phosphatase-like"/>
    <property type="match status" value="1"/>
</dbReference>
<comment type="subcellular location">
    <subcellularLocation>
        <location evidence="1">Cell inner membrane</location>
        <topology evidence="1">Multi-pass membrane protein</topology>
    </subcellularLocation>
</comment>
<dbReference type="PANTHER" id="PTHR30443:SF0">
    <property type="entry name" value="PHOSPHOETHANOLAMINE TRANSFERASE EPTA"/>
    <property type="match status" value="1"/>
</dbReference>
<feature type="transmembrane region" description="Helical" evidence="8">
    <location>
        <begin position="181"/>
        <end position="203"/>
    </location>
</feature>
<name>A0A7T2W3C9_DELAC</name>
<evidence type="ECO:0000256" key="5">
    <source>
        <dbReference type="ARBA" id="ARBA00022692"/>
    </source>
</evidence>
<dbReference type="Gene3D" id="3.40.720.10">
    <property type="entry name" value="Alkaline Phosphatase, subunit A"/>
    <property type="match status" value="1"/>
</dbReference>
<dbReference type="InterPro" id="IPR040423">
    <property type="entry name" value="PEA_transferase"/>
</dbReference>
<feature type="domain" description="Phosphoethanolamine transferase N-terminal" evidence="10">
    <location>
        <begin position="87"/>
        <end position="235"/>
    </location>
</feature>
<dbReference type="GO" id="GO:0016776">
    <property type="term" value="F:phosphotransferase activity, phosphate group as acceptor"/>
    <property type="evidence" value="ECO:0007669"/>
    <property type="project" value="TreeGrafter"/>
</dbReference>
<feature type="domain" description="Sulfatase N-terminal" evidence="9">
    <location>
        <begin position="265"/>
        <end position="561"/>
    </location>
</feature>
<dbReference type="Proteomes" id="UP000594778">
    <property type="component" value="Chromosome"/>
</dbReference>
<evidence type="ECO:0000259" key="9">
    <source>
        <dbReference type="Pfam" id="PF00884"/>
    </source>
</evidence>
<dbReference type="Pfam" id="PF08019">
    <property type="entry name" value="EptA_B_N"/>
    <property type="match status" value="1"/>
</dbReference>
<feature type="transmembrane region" description="Helical" evidence="8">
    <location>
        <begin position="36"/>
        <end position="58"/>
    </location>
</feature>
<reference evidence="11 12" key="1">
    <citation type="submission" date="2020-12" db="EMBL/GenBank/DDBJ databases">
        <title>FDA dAtabase for Regulatory Grade micrObial Sequences (FDA-ARGOS): Supporting development and validation of Infectious Disease Dx tests.</title>
        <authorList>
            <person name="Sproer C."/>
            <person name="Gronow S."/>
            <person name="Severitt S."/>
            <person name="Schroder I."/>
            <person name="Tallon L."/>
            <person name="Sadzewicz L."/>
            <person name="Zhao X."/>
            <person name="Boylan J."/>
            <person name="Ott S."/>
            <person name="Bowen H."/>
            <person name="Vavikolanu K."/>
            <person name="Mehta A."/>
            <person name="Aluvathingal J."/>
            <person name="Nadendla S."/>
            <person name="Lowell S."/>
            <person name="Myers T."/>
            <person name="Yan Y."/>
            <person name="Sichtig H."/>
        </authorList>
    </citation>
    <scope>NUCLEOTIDE SEQUENCE [LARGE SCALE GENOMIC DNA]</scope>
    <source>
        <strain evidence="11 12">FDAARGOS_909</strain>
    </source>
</reference>
<evidence type="ECO:0000313" key="11">
    <source>
        <dbReference type="EMBL" id="QPS11105.1"/>
    </source>
</evidence>
<dbReference type="GO" id="GO:0005886">
    <property type="term" value="C:plasma membrane"/>
    <property type="evidence" value="ECO:0007669"/>
    <property type="project" value="UniProtKB-SubCell"/>
</dbReference>
<dbReference type="PANTHER" id="PTHR30443">
    <property type="entry name" value="INNER MEMBRANE PROTEIN"/>
    <property type="match status" value="1"/>
</dbReference>
<keyword evidence="2" id="KW-1003">Cell membrane</keyword>
<evidence type="ECO:0000256" key="7">
    <source>
        <dbReference type="ARBA" id="ARBA00023136"/>
    </source>
</evidence>
<feature type="transmembrane region" description="Helical" evidence="8">
    <location>
        <begin position="78"/>
        <end position="99"/>
    </location>
</feature>
<evidence type="ECO:0000256" key="2">
    <source>
        <dbReference type="ARBA" id="ARBA00022475"/>
    </source>
</evidence>
<evidence type="ECO:0000313" key="12">
    <source>
        <dbReference type="Proteomes" id="UP000594778"/>
    </source>
</evidence>
<keyword evidence="4 11" id="KW-0808">Transferase</keyword>
<keyword evidence="7 8" id="KW-0472">Membrane</keyword>
<dbReference type="CDD" id="cd16017">
    <property type="entry name" value="LptA"/>
    <property type="match status" value="1"/>
</dbReference>
<dbReference type="InterPro" id="IPR012549">
    <property type="entry name" value="EptA-like_N"/>
</dbReference>
<accession>A0A7T2W3C9</accession>
<dbReference type="GO" id="GO:0009244">
    <property type="term" value="P:lipopolysaccharide core region biosynthetic process"/>
    <property type="evidence" value="ECO:0007669"/>
    <property type="project" value="TreeGrafter"/>
</dbReference>
<proteinExistence type="predicted"/>
<dbReference type="Pfam" id="PF00884">
    <property type="entry name" value="Sulfatase"/>
    <property type="match status" value="1"/>
</dbReference>
<keyword evidence="5 8" id="KW-0812">Transmembrane</keyword>
<evidence type="ECO:0000256" key="4">
    <source>
        <dbReference type="ARBA" id="ARBA00022679"/>
    </source>
</evidence>
<evidence type="ECO:0000256" key="3">
    <source>
        <dbReference type="ARBA" id="ARBA00022519"/>
    </source>
</evidence>
<protein>
    <submittedName>
        <fullName evidence="11">Phosphoethanolamine--lipid A transferase</fullName>
    </submittedName>
</protein>